<comment type="caution">
    <text evidence="13">The sequence shown here is derived from an EMBL/GenBank/DDBJ whole genome shotgun (WGS) entry which is preliminary data.</text>
</comment>
<dbReference type="Gene3D" id="3.30.450.20">
    <property type="entry name" value="PAS domain"/>
    <property type="match status" value="1"/>
</dbReference>
<dbReference type="Pfam" id="PF02743">
    <property type="entry name" value="dCache_1"/>
    <property type="match status" value="1"/>
</dbReference>
<dbReference type="Gene3D" id="1.10.287.950">
    <property type="entry name" value="Methyl-accepting chemotaxis protein"/>
    <property type="match status" value="1"/>
</dbReference>
<dbReference type="Proteomes" id="UP000565262">
    <property type="component" value="Unassembled WGS sequence"/>
</dbReference>
<sequence>MHKLTVSRIEKSELPAVLGEVEGKIDSYIRKAITHSQGLVENSYIKHWLKNNENKEGYEPLINYLDNLKTFSESSAVFLVSDNSRKFYYEGGNLKTITPDTDADIWYFNFISSGKQYELNIDHDETTGNITGFINYRIEDEGKLLGVGGIGKPLNELSSVIGNYRIGENGIVYLINSNGQVKIHGNKIYIGSLITDLISGLDENMLSQLLKGNQQVLTIHDQEKGNLVLSSTVLPSTDWVLVSEIPESDLYQDINKSIIKTAFFSTILSFLFIFLFAYVIKIFFKPIDDISHALLSIAEGDRDLTQRINYYANDEAGVLAKGFNTFVSKISEVITSANTIGLKLNESVNTTSMEIAQTVHWANDQERNTHQVASAISQMESSASEVAQNAKLAVKATENVLDGASKGQQAVNDATETIRKMSDNIQQTADTIALLNKDVEQIATVTDVIQGISEQTNLLALNAAIEAARAGEAGRGFAVVADEVRMLSQKTRQSTEEIAGMIERLQVASKKAVSMIEEGLSSTQEGTEKVIIAGDLFRTIMDLVAEMSEKTVQIATATSEQKSMATEITENVISISELSQKTSSATSSCDNAFTCMQGLLDVRCGFCFEIYSKISTFSERINHGWQS</sequence>
<keyword evidence="5 10" id="KW-1133">Transmembrane helix</keyword>
<dbReference type="SUPFAM" id="SSF58104">
    <property type="entry name" value="Methyl-accepting chemotaxis protein (MCP) signaling domain"/>
    <property type="match status" value="1"/>
</dbReference>
<evidence type="ECO:0000256" key="9">
    <source>
        <dbReference type="PROSITE-ProRule" id="PRU00284"/>
    </source>
</evidence>
<comment type="similarity">
    <text evidence="8">Belongs to the methyl-accepting chemotaxis (MCP) protein family.</text>
</comment>
<dbReference type="CDD" id="cd11386">
    <property type="entry name" value="MCP_signal"/>
    <property type="match status" value="1"/>
</dbReference>
<dbReference type="FunFam" id="1.10.287.950:FF:000001">
    <property type="entry name" value="Methyl-accepting chemotaxis sensory transducer"/>
    <property type="match status" value="1"/>
</dbReference>
<keyword evidence="3" id="KW-0145">Chemotaxis</keyword>
<gene>
    <name evidence="13" type="ORF">H4O21_23700</name>
</gene>
<dbReference type="CDD" id="cd06225">
    <property type="entry name" value="HAMP"/>
    <property type="match status" value="1"/>
</dbReference>
<dbReference type="InterPro" id="IPR033479">
    <property type="entry name" value="dCache_1"/>
</dbReference>
<keyword evidence="7 9" id="KW-0807">Transducer</keyword>
<dbReference type="PROSITE" id="PS50111">
    <property type="entry name" value="CHEMOTAXIS_TRANSDUC_2"/>
    <property type="match status" value="1"/>
</dbReference>
<evidence type="ECO:0000256" key="1">
    <source>
        <dbReference type="ARBA" id="ARBA00004651"/>
    </source>
</evidence>
<reference evidence="13 14" key="1">
    <citation type="submission" date="2020-08" db="EMBL/GenBank/DDBJ databases">
        <title>Oceanospirillum sp. nov. isolated from marine sediment.</title>
        <authorList>
            <person name="Ji X."/>
        </authorList>
    </citation>
    <scope>NUCLEOTIDE SEQUENCE [LARGE SCALE GENOMIC DNA]</scope>
    <source>
        <strain evidence="13 14">D5</strain>
    </source>
</reference>
<dbReference type="SMART" id="SM00304">
    <property type="entry name" value="HAMP"/>
    <property type="match status" value="2"/>
</dbReference>
<keyword evidence="2" id="KW-1003">Cell membrane</keyword>
<name>A0A839IY60_9GAMM</name>
<dbReference type="PANTHER" id="PTHR32089">
    <property type="entry name" value="METHYL-ACCEPTING CHEMOTAXIS PROTEIN MCPB"/>
    <property type="match status" value="1"/>
</dbReference>
<proteinExistence type="inferred from homology"/>
<keyword evidence="4 10" id="KW-0812">Transmembrane</keyword>
<dbReference type="GO" id="GO:0004888">
    <property type="term" value="F:transmembrane signaling receptor activity"/>
    <property type="evidence" value="ECO:0007669"/>
    <property type="project" value="InterPro"/>
</dbReference>
<dbReference type="GO" id="GO:0007165">
    <property type="term" value="P:signal transduction"/>
    <property type="evidence" value="ECO:0007669"/>
    <property type="project" value="UniProtKB-KW"/>
</dbReference>
<evidence type="ECO:0000256" key="4">
    <source>
        <dbReference type="ARBA" id="ARBA00022692"/>
    </source>
</evidence>
<evidence type="ECO:0000256" key="3">
    <source>
        <dbReference type="ARBA" id="ARBA00022500"/>
    </source>
</evidence>
<keyword evidence="14" id="KW-1185">Reference proteome</keyword>
<comment type="subcellular location">
    <subcellularLocation>
        <location evidence="1">Cell membrane</location>
        <topology evidence="1">Multi-pass membrane protein</topology>
    </subcellularLocation>
</comment>
<dbReference type="GO" id="GO:0005886">
    <property type="term" value="C:plasma membrane"/>
    <property type="evidence" value="ECO:0007669"/>
    <property type="project" value="UniProtKB-SubCell"/>
</dbReference>
<evidence type="ECO:0000259" key="11">
    <source>
        <dbReference type="PROSITE" id="PS50111"/>
    </source>
</evidence>
<dbReference type="RefSeq" id="WP_182812216.1">
    <property type="nucleotide sequence ID" value="NZ_JACJFM010000065.1"/>
</dbReference>
<dbReference type="InterPro" id="IPR004090">
    <property type="entry name" value="Chemotax_Me-accpt_rcpt"/>
</dbReference>
<evidence type="ECO:0000256" key="7">
    <source>
        <dbReference type="ARBA" id="ARBA00023224"/>
    </source>
</evidence>
<dbReference type="PRINTS" id="PR00260">
    <property type="entry name" value="CHEMTRNSDUCR"/>
</dbReference>
<organism evidence="13 14">
    <name type="scientific">Oceanospirillum sediminis</name>
    <dbReference type="NCBI Taxonomy" id="2760088"/>
    <lineage>
        <taxon>Bacteria</taxon>
        <taxon>Pseudomonadati</taxon>
        <taxon>Pseudomonadota</taxon>
        <taxon>Gammaproteobacteria</taxon>
        <taxon>Oceanospirillales</taxon>
        <taxon>Oceanospirillaceae</taxon>
        <taxon>Oceanospirillum</taxon>
    </lineage>
</organism>
<evidence type="ECO:0000259" key="12">
    <source>
        <dbReference type="PROSITE" id="PS50885"/>
    </source>
</evidence>
<evidence type="ECO:0000313" key="13">
    <source>
        <dbReference type="EMBL" id="MBB1489620.1"/>
    </source>
</evidence>
<dbReference type="CDD" id="cd12912">
    <property type="entry name" value="PDC2_MCP_like"/>
    <property type="match status" value="1"/>
</dbReference>
<evidence type="ECO:0000256" key="8">
    <source>
        <dbReference type="ARBA" id="ARBA00029447"/>
    </source>
</evidence>
<feature type="domain" description="HAMP" evidence="12">
    <location>
        <begin position="281"/>
        <end position="335"/>
    </location>
</feature>
<accession>A0A839IY60</accession>
<dbReference type="Pfam" id="PF00672">
    <property type="entry name" value="HAMP"/>
    <property type="match status" value="1"/>
</dbReference>
<dbReference type="SMART" id="SM00283">
    <property type="entry name" value="MA"/>
    <property type="match status" value="1"/>
</dbReference>
<dbReference type="PROSITE" id="PS50885">
    <property type="entry name" value="HAMP"/>
    <property type="match status" value="1"/>
</dbReference>
<feature type="domain" description="Methyl-accepting transducer" evidence="11">
    <location>
        <begin position="340"/>
        <end position="576"/>
    </location>
</feature>
<dbReference type="InterPro" id="IPR004089">
    <property type="entry name" value="MCPsignal_dom"/>
</dbReference>
<evidence type="ECO:0000256" key="5">
    <source>
        <dbReference type="ARBA" id="ARBA00022989"/>
    </source>
</evidence>
<dbReference type="InterPro" id="IPR003660">
    <property type="entry name" value="HAMP_dom"/>
</dbReference>
<protein>
    <submittedName>
        <fullName evidence="13">Methyl-accepting chemotaxis protein</fullName>
    </submittedName>
</protein>
<dbReference type="AlphaFoldDB" id="A0A839IY60"/>
<evidence type="ECO:0000256" key="2">
    <source>
        <dbReference type="ARBA" id="ARBA00022475"/>
    </source>
</evidence>
<dbReference type="GO" id="GO:0006935">
    <property type="term" value="P:chemotaxis"/>
    <property type="evidence" value="ECO:0007669"/>
    <property type="project" value="UniProtKB-KW"/>
</dbReference>
<feature type="transmembrane region" description="Helical" evidence="10">
    <location>
        <begin position="262"/>
        <end position="284"/>
    </location>
</feature>
<dbReference type="EMBL" id="JACJFM010000065">
    <property type="protein sequence ID" value="MBB1489620.1"/>
    <property type="molecule type" value="Genomic_DNA"/>
</dbReference>
<keyword evidence="6 10" id="KW-0472">Membrane</keyword>
<evidence type="ECO:0000256" key="6">
    <source>
        <dbReference type="ARBA" id="ARBA00023136"/>
    </source>
</evidence>
<dbReference type="Pfam" id="PF00015">
    <property type="entry name" value="MCPsignal"/>
    <property type="match status" value="1"/>
</dbReference>
<evidence type="ECO:0000256" key="10">
    <source>
        <dbReference type="SAM" id="Phobius"/>
    </source>
</evidence>
<dbReference type="PANTHER" id="PTHR32089:SF112">
    <property type="entry name" value="LYSOZYME-LIKE PROTEIN-RELATED"/>
    <property type="match status" value="1"/>
</dbReference>
<feature type="non-terminal residue" evidence="13">
    <location>
        <position position="627"/>
    </location>
</feature>
<evidence type="ECO:0000313" key="14">
    <source>
        <dbReference type="Proteomes" id="UP000565262"/>
    </source>
</evidence>